<keyword evidence="3" id="KW-1185">Reference proteome</keyword>
<dbReference type="Proteomes" id="UP000006732">
    <property type="component" value="Chromosome"/>
</dbReference>
<organism evidence="2 3">
    <name type="scientific">Pelobacter propionicus (strain DSM 2379 / NBRC 103807 / OttBd1)</name>
    <dbReference type="NCBI Taxonomy" id="338966"/>
    <lineage>
        <taxon>Bacteria</taxon>
        <taxon>Pseudomonadati</taxon>
        <taxon>Thermodesulfobacteriota</taxon>
        <taxon>Desulfuromonadia</taxon>
        <taxon>Desulfuromonadales</taxon>
        <taxon>Desulfuromonadaceae</taxon>
        <taxon>Pelobacter</taxon>
    </lineage>
</organism>
<evidence type="ECO:0000313" key="3">
    <source>
        <dbReference type="Proteomes" id="UP000006732"/>
    </source>
</evidence>
<dbReference type="eggNOG" id="COG3745">
    <property type="taxonomic scope" value="Bacteria"/>
</dbReference>
<dbReference type="InterPro" id="IPR017592">
    <property type="entry name" value="Pilus_assmbl_Flp-typ_CpaB"/>
</dbReference>
<dbReference type="EMBL" id="CP000482">
    <property type="protein sequence ID" value="ABL00307.1"/>
    <property type="molecule type" value="Genomic_DNA"/>
</dbReference>
<dbReference type="STRING" id="338966.Ppro_2704"/>
<protein>
    <submittedName>
        <fullName evidence="2">SAF domain protein</fullName>
    </submittedName>
</protein>
<dbReference type="Pfam" id="PF16976">
    <property type="entry name" value="RcpC"/>
    <property type="match status" value="1"/>
</dbReference>
<dbReference type="InterPro" id="IPR013974">
    <property type="entry name" value="SAF"/>
</dbReference>
<dbReference type="AlphaFoldDB" id="A1ASI6"/>
<gene>
    <name evidence="2" type="ordered locus">Ppro_2704</name>
</gene>
<dbReference type="RefSeq" id="WP_011736558.1">
    <property type="nucleotide sequence ID" value="NC_008609.1"/>
</dbReference>
<evidence type="ECO:0000259" key="1">
    <source>
        <dbReference type="SMART" id="SM00858"/>
    </source>
</evidence>
<name>A1ASI6_PELPD</name>
<dbReference type="OrthoDB" id="9788329at2"/>
<dbReference type="NCBIfam" id="TIGR03177">
    <property type="entry name" value="pilus_cpaB"/>
    <property type="match status" value="1"/>
</dbReference>
<dbReference type="SMART" id="SM00858">
    <property type="entry name" value="SAF"/>
    <property type="match status" value="1"/>
</dbReference>
<sequence>MTRLKAVTTVAVVALVLAGVASWLVYDYLSKKSKETEAGKGKGIVVASADIPVGSKLNTTHLKMMAWPATSIPPGSFTDTKALIDRISIRPIGPGEPLTEAKLMPRDGAPGAGIMTYIIPDGHRAVTVAVNEVAGVAGFLSPHNKVDVVLTTIPPGSNDPNATISKIVLQNVPILATGQITEQKDGKPVVVPTVTIDLTPEDAEKLVVASSKGSLQMLLRGIRDSALVESRGATIAKVLGAVRPAMQSSAPRSAAPRKQAVARQQAVRYFPPPQVDTVEIIKGTNRTSKQY</sequence>
<proteinExistence type="predicted"/>
<dbReference type="KEGG" id="ppd:Ppro_2704"/>
<dbReference type="HOGENOM" id="CLU_057068_4_0_7"/>
<dbReference type="CDD" id="cd11614">
    <property type="entry name" value="SAF_CpaB_FlgA_like"/>
    <property type="match status" value="1"/>
</dbReference>
<dbReference type="Gene3D" id="3.90.1210.10">
    <property type="entry name" value="Antifreeze-like/N-acetylneuraminic acid synthase C-terminal domain"/>
    <property type="match status" value="1"/>
</dbReference>
<feature type="domain" description="SAF" evidence="1">
    <location>
        <begin position="42"/>
        <end position="104"/>
    </location>
</feature>
<accession>A1ASI6</accession>
<dbReference type="Pfam" id="PF08666">
    <property type="entry name" value="SAF"/>
    <property type="match status" value="1"/>
</dbReference>
<evidence type="ECO:0000313" key="2">
    <source>
        <dbReference type="EMBL" id="ABL00307.1"/>
    </source>
</evidence>
<reference evidence="2 3" key="1">
    <citation type="submission" date="2006-10" db="EMBL/GenBank/DDBJ databases">
        <title>Complete sequence of chromosome of Pelobacter propionicus DSM 2379.</title>
        <authorList>
            <consortium name="US DOE Joint Genome Institute"/>
            <person name="Copeland A."/>
            <person name="Lucas S."/>
            <person name="Lapidus A."/>
            <person name="Barry K."/>
            <person name="Detter J.C."/>
            <person name="Glavina del Rio T."/>
            <person name="Hammon N."/>
            <person name="Israni S."/>
            <person name="Dalin E."/>
            <person name="Tice H."/>
            <person name="Pitluck S."/>
            <person name="Saunders E."/>
            <person name="Brettin T."/>
            <person name="Bruce D."/>
            <person name="Han C."/>
            <person name="Tapia R."/>
            <person name="Schmutz J."/>
            <person name="Larimer F."/>
            <person name="Land M."/>
            <person name="Hauser L."/>
            <person name="Kyrpides N."/>
            <person name="Kim E."/>
            <person name="Lovley D."/>
            <person name="Richardson P."/>
        </authorList>
    </citation>
    <scope>NUCLEOTIDE SEQUENCE [LARGE SCALE GENOMIC DNA]</scope>
    <source>
        <strain evidence="3">DSM 2379 / NBRC 103807 / OttBd1</strain>
    </source>
</reference>
<dbReference type="InterPro" id="IPR031571">
    <property type="entry name" value="RcpC_dom"/>
</dbReference>